<comment type="subcellular location">
    <subcellularLocation>
        <location evidence="1 8">Cell membrane</location>
        <topology evidence="1 8">Peripheral membrane protein</topology>
    </subcellularLocation>
</comment>
<evidence type="ECO:0000256" key="3">
    <source>
        <dbReference type="ARBA" id="ARBA00022448"/>
    </source>
</evidence>
<gene>
    <name evidence="8" type="primary">atpC</name>
    <name evidence="11" type="ORF">KCQ71_09090</name>
</gene>
<dbReference type="InterPro" id="IPR036771">
    <property type="entry name" value="ATPsynth_dsu/esu_N"/>
</dbReference>
<evidence type="ECO:0000313" key="12">
    <source>
        <dbReference type="Proteomes" id="UP000826651"/>
    </source>
</evidence>
<evidence type="ECO:0000256" key="1">
    <source>
        <dbReference type="ARBA" id="ARBA00004202"/>
    </source>
</evidence>
<feature type="domain" description="ATP synthase F1 complex delta/epsilon subunit N-terminal" evidence="10">
    <location>
        <begin position="3"/>
        <end position="80"/>
    </location>
</feature>
<keyword evidence="6 8" id="KW-0139">CF(1)</keyword>
<keyword evidence="5 8" id="KW-0472">Membrane</keyword>
<dbReference type="Gene3D" id="2.60.15.10">
    <property type="entry name" value="F0F1 ATP synthase delta/epsilon subunit, N-terminal"/>
    <property type="match status" value="1"/>
</dbReference>
<dbReference type="NCBIfam" id="NF009977">
    <property type="entry name" value="PRK13442.1"/>
    <property type="match status" value="1"/>
</dbReference>
<dbReference type="PANTHER" id="PTHR13822:SF10">
    <property type="entry name" value="ATP SYNTHASE EPSILON CHAIN, CHLOROPLASTIC"/>
    <property type="match status" value="1"/>
</dbReference>
<comment type="function">
    <text evidence="8">Produces ATP from ADP in the presence of a proton gradient across the membrane.</text>
</comment>
<dbReference type="CDD" id="cd12152">
    <property type="entry name" value="F1-ATPase_delta"/>
    <property type="match status" value="1"/>
</dbReference>
<evidence type="ECO:0000256" key="8">
    <source>
        <dbReference type="HAMAP-Rule" id="MF_00530"/>
    </source>
</evidence>
<dbReference type="EMBL" id="JAGSHT010000010">
    <property type="protein sequence ID" value="MBZ2196305.1"/>
    <property type="molecule type" value="Genomic_DNA"/>
</dbReference>
<dbReference type="InterPro" id="IPR001469">
    <property type="entry name" value="ATP_synth_F1_dsu/esu"/>
</dbReference>
<keyword evidence="7 8" id="KW-0066">ATP synthesis</keyword>
<evidence type="ECO:0000256" key="2">
    <source>
        <dbReference type="ARBA" id="ARBA00005712"/>
    </source>
</evidence>
<dbReference type="SUPFAM" id="SSF51344">
    <property type="entry name" value="Epsilon subunit of F1F0-ATP synthase N-terminal domain"/>
    <property type="match status" value="1"/>
</dbReference>
<dbReference type="PANTHER" id="PTHR13822">
    <property type="entry name" value="ATP SYNTHASE DELTA/EPSILON CHAIN"/>
    <property type="match status" value="1"/>
</dbReference>
<evidence type="ECO:0000313" key="11">
    <source>
        <dbReference type="EMBL" id="MBZ2196305.1"/>
    </source>
</evidence>
<evidence type="ECO:0000256" key="9">
    <source>
        <dbReference type="RuleBase" id="RU003656"/>
    </source>
</evidence>
<evidence type="ECO:0000259" key="10">
    <source>
        <dbReference type="Pfam" id="PF02823"/>
    </source>
</evidence>
<dbReference type="Proteomes" id="UP000826651">
    <property type="component" value="Unassembled WGS sequence"/>
</dbReference>
<keyword evidence="12" id="KW-1185">Reference proteome</keyword>
<proteinExistence type="inferred from homology"/>
<comment type="similarity">
    <text evidence="2 8 9">Belongs to the ATPase epsilon chain family.</text>
</comment>
<evidence type="ECO:0000256" key="7">
    <source>
        <dbReference type="ARBA" id="ARBA00023310"/>
    </source>
</evidence>
<keyword evidence="8" id="KW-1003">Cell membrane</keyword>
<reference evidence="11 12" key="1">
    <citation type="submission" date="2021-04" db="EMBL/GenBank/DDBJ databases">
        <title>Ruania sp. nov., isolated from sandy soil of mangrove forest.</title>
        <authorList>
            <person name="Ge X."/>
            <person name="Huang R."/>
            <person name="Liu W."/>
        </authorList>
    </citation>
    <scope>NUCLEOTIDE SEQUENCE [LARGE SCALE GENOMIC DNA]</scope>
    <source>
        <strain evidence="11 12">N2-46</strain>
    </source>
</reference>
<protein>
    <recommendedName>
        <fullName evidence="8">ATP synthase epsilon chain</fullName>
    </recommendedName>
    <alternativeName>
        <fullName evidence="8">ATP synthase F1 sector epsilon subunit</fullName>
    </alternativeName>
    <alternativeName>
        <fullName evidence="8">F-ATPase epsilon subunit</fullName>
    </alternativeName>
</protein>
<dbReference type="Pfam" id="PF02823">
    <property type="entry name" value="ATP-synt_DE_N"/>
    <property type="match status" value="1"/>
</dbReference>
<evidence type="ECO:0000256" key="5">
    <source>
        <dbReference type="ARBA" id="ARBA00023136"/>
    </source>
</evidence>
<dbReference type="HAMAP" id="MF_00530">
    <property type="entry name" value="ATP_synth_epsil_bac"/>
    <property type="match status" value="1"/>
</dbReference>
<sequence>MPLNVEIVSPDRTWWSGEAVSIGAPAADGDLGILTGHQPVLAVLRRGVVRVRPTSGEPITMDVDGGFISVDQDSVTIVVDPTTNEDQSSGEN</sequence>
<comment type="caution">
    <text evidence="11">The sequence shown here is derived from an EMBL/GenBank/DDBJ whole genome shotgun (WGS) entry which is preliminary data.</text>
</comment>
<organism evidence="11 12">
    <name type="scientific">Occultella gossypii</name>
    <dbReference type="NCBI Taxonomy" id="2800820"/>
    <lineage>
        <taxon>Bacteria</taxon>
        <taxon>Bacillati</taxon>
        <taxon>Actinomycetota</taxon>
        <taxon>Actinomycetes</taxon>
        <taxon>Micrococcales</taxon>
        <taxon>Ruaniaceae</taxon>
        <taxon>Occultella</taxon>
    </lineage>
</organism>
<evidence type="ECO:0000256" key="6">
    <source>
        <dbReference type="ARBA" id="ARBA00023196"/>
    </source>
</evidence>
<accession>A0ABS7S7I8</accession>
<dbReference type="NCBIfam" id="TIGR01216">
    <property type="entry name" value="ATP_synt_epsi"/>
    <property type="match status" value="1"/>
</dbReference>
<dbReference type="InterPro" id="IPR020546">
    <property type="entry name" value="ATP_synth_F1_dsu/esu_N"/>
</dbReference>
<name>A0ABS7S7I8_9MICO</name>
<keyword evidence="8" id="KW-0375">Hydrogen ion transport</keyword>
<evidence type="ECO:0000256" key="4">
    <source>
        <dbReference type="ARBA" id="ARBA00023065"/>
    </source>
</evidence>
<keyword evidence="3 8" id="KW-0813">Transport</keyword>
<keyword evidence="4 8" id="KW-0406">Ion transport</keyword>
<dbReference type="RefSeq" id="WP_223405056.1">
    <property type="nucleotide sequence ID" value="NZ_JAGSHT010000010.1"/>
</dbReference>
<comment type="subunit">
    <text evidence="8 9">F-type ATPases have 2 components, CF(1) - the catalytic core - and CF(0) - the membrane proton channel. CF(1) has five subunits: alpha(3), beta(3), gamma(1), delta(1), epsilon(1). CF(0) has three main subunits: a, b and c.</text>
</comment>